<dbReference type="Gene3D" id="1.20.1740.10">
    <property type="entry name" value="Amino acid/polyamine transporter I"/>
    <property type="match status" value="1"/>
</dbReference>
<evidence type="ECO:0000256" key="1">
    <source>
        <dbReference type="ARBA" id="ARBA00004141"/>
    </source>
</evidence>
<keyword evidence="5 6" id="KW-0472">Membrane</keyword>
<dbReference type="InterPro" id="IPR002293">
    <property type="entry name" value="AA/rel_permease1"/>
</dbReference>
<comment type="caution">
    <text evidence="7">The sequence shown here is derived from an EMBL/GenBank/DDBJ whole genome shotgun (WGS) entry which is preliminary data.</text>
</comment>
<dbReference type="EMBL" id="JAUJLE010000175">
    <property type="protein sequence ID" value="KAK0971717.1"/>
    <property type="molecule type" value="Genomic_DNA"/>
</dbReference>
<dbReference type="Proteomes" id="UP001175353">
    <property type="component" value="Unassembled WGS sequence"/>
</dbReference>
<sequence length="370" mass="40162">MIGGVIQGLIALNVESYVPRPYHATLLAMAVVAFAIIFNTVLAVRLPLIEGTVLILHVAGLFAVIIPLWVMAPRGNARDTLLVFTNSGGWPSTGLAALIGMTSIVGTLVGYDCSVHMSEEVKDASRTVPRTLLWSFIPNALMFLVMGVTYIFCIGDLDSVMNTAYGQPFIQVFFNATQSNAGTTVMVVIIIVMLTSAAIGEVATASRQLWSFARDEGLPGSTWLSKVSPGWNIPLRAVVVSFVVTSLLSLVNLGSSEALNAITSLGGTSILFSYFLTLSCLVWRRLFGAPLPPRPWSMGRYGIFVNVAALVFVTPMLFFYVWPLTTPVTPQNMNWSIVLFFGVLLVAAIHYLVKARHVYVGPVMLVKRVQ</sequence>
<gene>
    <name evidence="7" type="ORF">LTR91_015451</name>
</gene>
<dbReference type="PANTHER" id="PTHR45649">
    <property type="entry name" value="AMINO-ACID PERMEASE BAT1"/>
    <property type="match status" value="1"/>
</dbReference>
<feature type="transmembrane region" description="Helical" evidence="6">
    <location>
        <begin position="51"/>
        <end position="70"/>
    </location>
</feature>
<evidence type="ECO:0000256" key="2">
    <source>
        <dbReference type="ARBA" id="ARBA00022448"/>
    </source>
</evidence>
<comment type="subcellular location">
    <subcellularLocation>
        <location evidence="1">Membrane</location>
        <topology evidence="1">Multi-pass membrane protein</topology>
    </subcellularLocation>
</comment>
<dbReference type="PIRSF" id="PIRSF006060">
    <property type="entry name" value="AA_transporter"/>
    <property type="match status" value="1"/>
</dbReference>
<dbReference type="Pfam" id="PF13520">
    <property type="entry name" value="AA_permease_2"/>
    <property type="match status" value="1"/>
</dbReference>
<keyword evidence="4 6" id="KW-1133">Transmembrane helix</keyword>
<evidence type="ECO:0000256" key="5">
    <source>
        <dbReference type="ARBA" id="ARBA00023136"/>
    </source>
</evidence>
<feature type="transmembrane region" description="Helical" evidence="6">
    <location>
        <begin position="303"/>
        <end position="322"/>
    </location>
</feature>
<name>A0AAN6K9Y6_9PEZI</name>
<evidence type="ECO:0000256" key="6">
    <source>
        <dbReference type="SAM" id="Phobius"/>
    </source>
</evidence>
<dbReference type="GO" id="GO:0022857">
    <property type="term" value="F:transmembrane transporter activity"/>
    <property type="evidence" value="ECO:0007669"/>
    <property type="project" value="InterPro"/>
</dbReference>
<accession>A0AAN6K9Y6</accession>
<feature type="transmembrane region" description="Helical" evidence="6">
    <location>
        <begin position="132"/>
        <end position="152"/>
    </location>
</feature>
<evidence type="ECO:0000256" key="4">
    <source>
        <dbReference type="ARBA" id="ARBA00022989"/>
    </source>
</evidence>
<dbReference type="GO" id="GO:0016020">
    <property type="term" value="C:membrane"/>
    <property type="evidence" value="ECO:0007669"/>
    <property type="project" value="UniProtKB-SubCell"/>
</dbReference>
<keyword evidence="2" id="KW-0813">Transport</keyword>
<dbReference type="AlphaFoldDB" id="A0AAN6K9Y6"/>
<evidence type="ECO:0000256" key="3">
    <source>
        <dbReference type="ARBA" id="ARBA00022692"/>
    </source>
</evidence>
<feature type="transmembrane region" description="Helical" evidence="6">
    <location>
        <begin position="90"/>
        <end position="111"/>
    </location>
</feature>
<feature type="transmembrane region" description="Helical" evidence="6">
    <location>
        <begin position="184"/>
        <end position="204"/>
    </location>
</feature>
<keyword evidence="8" id="KW-1185">Reference proteome</keyword>
<feature type="transmembrane region" description="Helical" evidence="6">
    <location>
        <begin position="233"/>
        <end position="255"/>
    </location>
</feature>
<evidence type="ECO:0008006" key="9">
    <source>
        <dbReference type="Google" id="ProtNLM"/>
    </source>
</evidence>
<feature type="transmembrane region" description="Helical" evidence="6">
    <location>
        <begin position="261"/>
        <end position="283"/>
    </location>
</feature>
<feature type="transmembrane region" description="Helical" evidence="6">
    <location>
        <begin position="334"/>
        <end position="353"/>
    </location>
</feature>
<proteinExistence type="predicted"/>
<evidence type="ECO:0000313" key="7">
    <source>
        <dbReference type="EMBL" id="KAK0971717.1"/>
    </source>
</evidence>
<dbReference type="PANTHER" id="PTHR45649:SF41">
    <property type="entry name" value="TRANSPORTER, PUTATIVE (EUROFUNG)-RELATED"/>
    <property type="match status" value="1"/>
</dbReference>
<evidence type="ECO:0000313" key="8">
    <source>
        <dbReference type="Proteomes" id="UP001175353"/>
    </source>
</evidence>
<reference evidence="7" key="1">
    <citation type="submission" date="2023-06" db="EMBL/GenBank/DDBJ databases">
        <title>Black Yeasts Isolated from many extreme environments.</title>
        <authorList>
            <person name="Coleine C."/>
            <person name="Stajich J.E."/>
            <person name="Selbmann L."/>
        </authorList>
    </citation>
    <scope>NUCLEOTIDE SEQUENCE</scope>
    <source>
        <strain evidence="7">CCFEE 5200</strain>
    </source>
</reference>
<feature type="transmembrane region" description="Helical" evidence="6">
    <location>
        <begin position="22"/>
        <end position="44"/>
    </location>
</feature>
<organism evidence="7 8">
    <name type="scientific">Friedmanniomyces endolithicus</name>
    <dbReference type="NCBI Taxonomy" id="329885"/>
    <lineage>
        <taxon>Eukaryota</taxon>
        <taxon>Fungi</taxon>
        <taxon>Dikarya</taxon>
        <taxon>Ascomycota</taxon>
        <taxon>Pezizomycotina</taxon>
        <taxon>Dothideomycetes</taxon>
        <taxon>Dothideomycetidae</taxon>
        <taxon>Mycosphaerellales</taxon>
        <taxon>Teratosphaeriaceae</taxon>
        <taxon>Friedmanniomyces</taxon>
    </lineage>
</organism>
<protein>
    <recommendedName>
        <fullName evidence="9">Amino acid permease/ SLC12A domain-containing protein</fullName>
    </recommendedName>
</protein>
<keyword evidence="3 6" id="KW-0812">Transmembrane</keyword>